<evidence type="ECO:0000313" key="3">
    <source>
        <dbReference type="Proteomes" id="UP000243217"/>
    </source>
</evidence>
<feature type="transmembrane region" description="Helical" evidence="1">
    <location>
        <begin position="20"/>
        <end position="37"/>
    </location>
</feature>
<comment type="caution">
    <text evidence="2">The sequence shown here is derived from an EMBL/GenBank/DDBJ whole genome shotgun (WGS) entry which is preliminary data.</text>
</comment>
<sequence length="122" mass="13992">MDFELHCNSANVEIGSTSGVGYTLYIGLSFVVLCYAYERWKQPKLQHKAVRTSLLNASSYYVFELMPSTGQYLDKPSAVMAGIISFETNLHIHVFDTKSWRYIKIPKSPRENNFNRIPLSHL</sequence>
<dbReference type="OrthoDB" id="10586287at2759"/>
<organism evidence="2 3">
    <name type="scientific">Thraustotheca clavata</name>
    <dbReference type="NCBI Taxonomy" id="74557"/>
    <lineage>
        <taxon>Eukaryota</taxon>
        <taxon>Sar</taxon>
        <taxon>Stramenopiles</taxon>
        <taxon>Oomycota</taxon>
        <taxon>Saprolegniomycetes</taxon>
        <taxon>Saprolegniales</taxon>
        <taxon>Achlyaceae</taxon>
        <taxon>Thraustotheca</taxon>
    </lineage>
</organism>
<evidence type="ECO:0000313" key="2">
    <source>
        <dbReference type="EMBL" id="OQS04535.1"/>
    </source>
</evidence>
<protein>
    <submittedName>
        <fullName evidence="2">Uncharacterized protein</fullName>
    </submittedName>
</protein>
<evidence type="ECO:0000256" key="1">
    <source>
        <dbReference type="SAM" id="Phobius"/>
    </source>
</evidence>
<name>A0A1W0A2P7_9STRA</name>
<keyword evidence="3" id="KW-1185">Reference proteome</keyword>
<proteinExistence type="predicted"/>
<dbReference type="AlphaFoldDB" id="A0A1W0A2P7"/>
<gene>
    <name evidence="2" type="ORF">THRCLA_20861</name>
</gene>
<keyword evidence="1" id="KW-0472">Membrane</keyword>
<keyword evidence="1" id="KW-1133">Transmembrane helix</keyword>
<dbReference type="Proteomes" id="UP000243217">
    <property type="component" value="Unassembled WGS sequence"/>
</dbReference>
<keyword evidence="1" id="KW-0812">Transmembrane</keyword>
<accession>A0A1W0A2P7</accession>
<reference evidence="2 3" key="1">
    <citation type="journal article" date="2014" name="Genome Biol. Evol.">
        <title>The secreted proteins of Achlya hypogyna and Thraustotheca clavata identify the ancestral oomycete secretome and reveal gene acquisitions by horizontal gene transfer.</title>
        <authorList>
            <person name="Misner I."/>
            <person name="Blouin N."/>
            <person name="Leonard G."/>
            <person name="Richards T.A."/>
            <person name="Lane C.E."/>
        </authorList>
    </citation>
    <scope>NUCLEOTIDE SEQUENCE [LARGE SCALE GENOMIC DNA]</scope>
    <source>
        <strain evidence="2 3">ATCC 34112</strain>
    </source>
</reference>
<dbReference type="EMBL" id="JNBS01000600">
    <property type="protein sequence ID" value="OQS04535.1"/>
    <property type="molecule type" value="Genomic_DNA"/>
</dbReference>